<comment type="caution">
    <text evidence="4">The sequence shown here is derived from an EMBL/GenBank/DDBJ whole genome shotgun (WGS) entry which is preliminary data.</text>
</comment>
<accession>A0ABN8DGQ4</accession>
<protein>
    <recommendedName>
        <fullName evidence="3">ORC1/DEAH AAA+ ATPase domain-containing protein</fullName>
    </recommendedName>
</protein>
<dbReference type="Pfam" id="PF13401">
    <property type="entry name" value="AAA_22"/>
    <property type="match status" value="1"/>
</dbReference>
<reference evidence="4" key="1">
    <citation type="submission" date="2021-12" db="EMBL/GenBank/DDBJ databases">
        <authorList>
            <person name="Rodrigo-Torres L."/>
            <person name="Arahal R. D."/>
            <person name="Lucena T."/>
        </authorList>
    </citation>
    <scope>NUCLEOTIDE SEQUENCE</scope>
    <source>
        <strain evidence="4">CECT 8226</strain>
    </source>
</reference>
<keyword evidence="5" id="KW-1185">Reference proteome</keyword>
<feature type="signal peptide" evidence="2">
    <location>
        <begin position="1"/>
        <end position="22"/>
    </location>
</feature>
<dbReference type="SUPFAM" id="SSF52540">
    <property type="entry name" value="P-loop containing nucleoside triphosphate hydrolases"/>
    <property type="match status" value="1"/>
</dbReference>
<feature type="transmembrane region" description="Helical" evidence="1">
    <location>
        <begin position="299"/>
        <end position="316"/>
    </location>
</feature>
<evidence type="ECO:0000259" key="3">
    <source>
        <dbReference type="Pfam" id="PF13401"/>
    </source>
</evidence>
<feature type="transmembrane region" description="Helical" evidence="1">
    <location>
        <begin position="175"/>
        <end position="195"/>
    </location>
</feature>
<feature type="chain" id="PRO_5047439479" description="ORC1/DEAH AAA+ ATPase domain-containing protein" evidence="2">
    <location>
        <begin position="23"/>
        <end position="781"/>
    </location>
</feature>
<dbReference type="EMBL" id="CAKLCM010000002">
    <property type="protein sequence ID" value="CAH0525957.1"/>
    <property type="molecule type" value="Genomic_DNA"/>
</dbReference>
<evidence type="ECO:0000313" key="4">
    <source>
        <dbReference type="EMBL" id="CAH0525957.1"/>
    </source>
</evidence>
<feature type="transmembrane region" description="Helical" evidence="1">
    <location>
        <begin position="259"/>
        <end position="278"/>
    </location>
</feature>
<feature type="transmembrane region" description="Helical" evidence="1">
    <location>
        <begin position="373"/>
        <end position="392"/>
    </location>
</feature>
<dbReference type="InterPro" id="IPR027417">
    <property type="entry name" value="P-loop_NTPase"/>
</dbReference>
<evidence type="ECO:0000256" key="1">
    <source>
        <dbReference type="SAM" id="Phobius"/>
    </source>
</evidence>
<evidence type="ECO:0000256" key="2">
    <source>
        <dbReference type="SAM" id="SignalP"/>
    </source>
</evidence>
<organism evidence="4 5">
    <name type="scientific">Vibrio hippocampi</name>
    <dbReference type="NCBI Taxonomy" id="654686"/>
    <lineage>
        <taxon>Bacteria</taxon>
        <taxon>Pseudomonadati</taxon>
        <taxon>Pseudomonadota</taxon>
        <taxon>Gammaproteobacteria</taxon>
        <taxon>Vibrionales</taxon>
        <taxon>Vibrionaceae</taxon>
        <taxon>Vibrio</taxon>
    </lineage>
</organism>
<keyword evidence="1" id="KW-0472">Membrane</keyword>
<keyword evidence="2" id="KW-0732">Signal</keyword>
<dbReference type="RefSeq" id="WP_237484396.1">
    <property type="nucleotide sequence ID" value="NZ_CAKLCM010000002.1"/>
</dbReference>
<gene>
    <name evidence="4" type="ORF">VHP8226_01439</name>
</gene>
<name>A0ABN8DGQ4_9VIBR</name>
<feature type="transmembrane region" description="Helical" evidence="1">
    <location>
        <begin position="322"/>
        <end position="345"/>
    </location>
</feature>
<feature type="domain" description="ORC1/DEAH AAA+ ATPase" evidence="3">
    <location>
        <begin position="470"/>
        <end position="579"/>
    </location>
</feature>
<sequence>MITLYRLCLLTMLLLFTGISHANWRLQVDDIPQISQPATELQQKVTALPEPLFMSQNDHTQVRRLLSQVLRLQDQDIDSFQQSLAQFRQQLNDETWQQVESHYLTLNSLSHSKQTLLALADDSVREQLTGFGPTGVIQFKQELKLTQYNIEYFIFYQIRSFKLLFDELLISPIPVVWVGIKVFVIYLLLMWWLANSGRMLKRLKQNVSQSTTRPPFWVHLILLFGKAQKSIAWLIAITLSLRVLSQIEALVHLRYLETLTWWILGGSIAISLTLELVHRYSLSTGEELVKLRLSTLRRYVWSAIAAGLVLQIAAETVGKGTIYYWIVSFFWFWFILITLSVILMWKKRVFHTLERIPEKPLLVVWAVDKQNRWLIGLIATIIGATWLSFYQLKNRLISLLSRYGIFNQVLAYLFKIEVEKQTSSESDNQLVRVKGSDTFNYVLPGDDNSPLVNFGESEMTKLAKYLLTDSPTICVVSGERGIGATRLLVQMLDRVKNAEPIYINCPIAGYDELLIDLALSLGLEQDTSEIKILNHLRKSDTSYLIAIDNCQRLVKPKVGGLADLIKFTNLLRRSKKNHRAVFSIEKASWRFVDRARGERLLFDLVCFLPRWNEAELTQLLDSRINQDDQFPIHFDGLVVPKQWDNDSESEEERAKQGFYRILWHYADGNPTVALRFFRYSLKRDKQTDKVYVRLFHTPDSEELEKMPKPMLAIIRSIVQLGSASPEELSDSTQLTISEVIGTLRYFESRGYIEWTEDKARVSDHWFRSITNVLDRQHLLVK</sequence>
<evidence type="ECO:0000313" key="5">
    <source>
        <dbReference type="Proteomes" id="UP000838160"/>
    </source>
</evidence>
<feature type="transmembrane region" description="Helical" evidence="1">
    <location>
        <begin position="216"/>
        <end position="239"/>
    </location>
</feature>
<dbReference type="Proteomes" id="UP000838160">
    <property type="component" value="Unassembled WGS sequence"/>
</dbReference>
<dbReference type="InterPro" id="IPR049945">
    <property type="entry name" value="AAA_22"/>
</dbReference>
<keyword evidence="1" id="KW-0812">Transmembrane</keyword>
<dbReference type="Gene3D" id="3.40.50.300">
    <property type="entry name" value="P-loop containing nucleotide triphosphate hydrolases"/>
    <property type="match status" value="1"/>
</dbReference>
<keyword evidence="1" id="KW-1133">Transmembrane helix</keyword>
<proteinExistence type="predicted"/>